<evidence type="ECO:0000313" key="5">
    <source>
        <dbReference type="Proteomes" id="UP000245647"/>
    </source>
</evidence>
<dbReference type="OrthoDB" id="9811314at2"/>
<dbReference type="InterPro" id="IPR011249">
    <property type="entry name" value="Metalloenz_LuxS/M16"/>
</dbReference>
<protein>
    <submittedName>
        <fullName evidence="4">Peptidase M16</fullName>
    </submittedName>
</protein>
<dbReference type="Proteomes" id="UP000245647">
    <property type="component" value="Unassembled WGS sequence"/>
</dbReference>
<feature type="domain" description="Peptidase M16 C-terminal" evidence="3">
    <location>
        <begin position="166"/>
        <end position="339"/>
    </location>
</feature>
<dbReference type="InterPro" id="IPR050361">
    <property type="entry name" value="MPP/UQCRC_Complex"/>
</dbReference>
<dbReference type="Gene3D" id="3.30.830.10">
    <property type="entry name" value="Metalloenzyme, LuxS/M16 peptidase-like"/>
    <property type="match status" value="2"/>
</dbReference>
<dbReference type="PANTHER" id="PTHR11851:SF49">
    <property type="entry name" value="MITOCHONDRIAL-PROCESSING PEPTIDASE SUBUNIT ALPHA"/>
    <property type="match status" value="1"/>
</dbReference>
<evidence type="ECO:0000259" key="2">
    <source>
        <dbReference type="Pfam" id="PF00675"/>
    </source>
</evidence>
<comment type="caution">
    <text evidence="4">The sequence shown here is derived from an EMBL/GenBank/DDBJ whole genome shotgun (WGS) entry which is preliminary data.</text>
</comment>
<dbReference type="PANTHER" id="PTHR11851">
    <property type="entry name" value="METALLOPROTEASE"/>
    <property type="match status" value="1"/>
</dbReference>
<evidence type="ECO:0000256" key="1">
    <source>
        <dbReference type="ARBA" id="ARBA00007261"/>
    </source>
</evidence>
<gene>
    <name evidence="4" type="ORF">DDR33_09445</name>
</gene>
<dbReference type="Pfam" id="PF05193">
    <property type="entry name" value="Peptidase_M16_C"/>
    <property type="match status" value="1"/>
</dbReference>
<organism evidence="4 5">
    <name type="scientific">Pararcticibacter amylolyticus</name>
    <dbReference type="NCBI Taxonomy" id="2173175"/>
    <lineage>
        <taxon>Bacteria</taxon>
        <taxon>Pseudomonadati</taxon>
        <taxon>Bacteroidota</taxon>
        <taxon>Sphingobacteriia</taxon>
        <taxon>Sphingobacteriales</taxon>
        <taxon>Sphingobacteriaceae</taxon>
        <taxon>Pararcticibacter</taxon>
    </lineage>
</organism>
<proteinExistence type="inferred from homology"/>
<evidence type="ECO:0000259" key="3">
    <source>
        <dbReference type="Pfam" id="PF05193"/>
    </source>
</evidence>
<accession>A0A2U2PI94</accession>
<feature type="domain" description="Peptidase M16 N-terminal" evidence="2">
    <location>
        <begin position="25"/>
        <end position="159"/>
    </location>
</feature>
<dbReference type="InterPro" id="IPR007863">
    <property type="entry name" value="Peptidase_M16_C"/>
</dbReference>
<dbReference type="InterPro" id="IPR011765">
    <property type="entry name" value="Pept_M16_N"/>
</dbReference>
<dbReference type="EMBL" id="QEAS01000006">
    <property type="protein sequence ID" value="PWG81136.1"/>
    <property type="molecule type" value="Genomic_DNA"/>
</dbReference>
<dbReference type="AlphaFoldDB" id="A0A2U2PI94"/>
<evidence type="ECO:0000313" key="4">
    <source>
        <dbReference type="EMBL" id="PWG81136.1"/>
    </source>
</evidence>
<dbReference type="SUPFAM" id="SSF63411">
    <property type="entry name" value="LuxS/MPP-like metallohydrolase"/>
    <property type="match status" value="2"/>
</dbReference>
<dbReference type="Pfam" id="PF00675">
    <property type="entry name" value="Peptidase_M16"/>
    <property type="match status" value="1"/>
</dbReference>
<dbReference type="GO" id="GO:0046872">
    <property type="term" value="F:metal ion binding"/>
    <property type="evidence" value="ECO:0007669"/>
    <property type="project" value="InterPro"/>
</dbReference>
<comment type="similarity">
    <text evidence="1">Belongs to the peptidase M16 family.</text>
</comment>
<keyword evidence="5" id="KW-1185">Reference proteome</keyword>
<reference evidence="4 5" key="1">
    <citation type="submission" date="2018-04" db="EMBL/GenBank/DDBJ databases">
        <title>Pedobacter chongqingensis sp. nov., isolated from a rottenly hemp rope.</title>
        <authorList>
            <person name="Cai Y."/>
        </authorList>
    </citation>
    <scope>NUCLEOTIDE SEQUENCE [LARGE SCALE GENOMIC DNA]</scope>
    <source>
        <strain evidence="4 5">FJ4-8</strain>
    </source>
</reference>
<sequence>MDYQVFTLPNGIRLLYKPYESTITHACIIINTGSRDEPEGKDGLAHFIEHLLFKRTEKRSTNQILNYLEAVGGDLNAYTTKEYTCIHASFLKQYLGRAFDLFEDLVFHSTFPEKEMDKEKSVILDEIASYQDQPEEAIQDDFEDMLFKGHALGRNILGTPASVEALKVDDIRSFISAGYNTEDIVIGVSGGYSFKELTKLFSRYFSEVPHHSGTLNRTPPVCHAGTNRVQKPIAQTHCVLGSGAYSFHDQNKTGLMLLNNILGGSGMSSLLNLTIREKYGIAYTIESNYTPFSDTGIFTIYFGTDAEKTEKALSLVHKQLKQLREGGVKGTVLDRAKKKFNGLIALGEDNRLSLIIAMAKSLVDYGRVDTLEEVFARVNRVSESGISDIANEIFDPAQLSTLLFEPGDEMEAN</sequence>
<dbReference type="RefSeq" id="WP_109415521.1">
    <property type="nucleotide sequence ID" value="NZ_QEAS01000006.1"/>
</dbReference>
<name>A0A2U2PI94_9SPHI</name>